<evidence type="ECO:0000256" key="2">
    <source>
        <dbReference type="SAM" id="SignalP"/>
    </source>
</evidence>
<keyword evidence="2" id="KW-0732">Signal</keyword>
<comment type="caution">
    <text evidence="3">The sequence shown here is derived from an EMBL/GenBank/DDBJ whole genome shotgun (WGS) entry which is preliminary data.</text>
</comment>
<dbReference type="Proteomes" id="UP000317839">
    <property type="component" value="Unassembled WGS sequence"/>
</dbReference>
<dbReference type="InterPro" id="IPR036624">
    <property type="entry name" value="Hcp1-lik_sf"/>
</dbReference>
<feature type="signal peptide" evidence="2">
    <location>
        <begin position="1"/>
        <end position="24"/>
    </location>
</feature>
<dbReference type="OrthoDB" id="4865570at2"/>
<evidence type="ECO:0000256" key="1">
    <source>
        <dbReference type="SAM" id="MobiDB-lite"/>
    </source>
</evidence>
<organism evidence="3 4">
    <name type="scientific">Aliikangiella marina</name>
    <dbReference type="NCBI Taxonomy" id="1712262"/>
    <lineage>
        <taxon>Bacteria</taxon>
        <taxon>Pseudomonadati</taxon>
        <taxon>Pseudomonadota</taxon>
        <taxon>Gammaproteobacteria</taxon>
        <taxon>Oceanospirillales</taxon>
        <taxon>Pleioneaceae</taxon>
        <taxon>Aliikangiella</taxon>
    </lineage>
</organism>
<accession>A0A545TD69</accession>
<dbReference type="EMBL" id="VIKR01000002">
    <property type="protein sequence ID" value="TQV75131.1"/>
    <property type="molecule type" value="Genomic_DNA"/>
</dbReference>
<name>A0A545TD69_9GAMM</name>
<protein>
    <recommendedName>
        <fullName evidence="5">FecR protein domain-containing protein</fullName>
    </recommendedName>
</protein>
<evidence type="ECO:0008006" key="5">
    <source>
        <dbReference type="Google" id="ProtNLM"/>
    </source>
</evidence>
<proteinExistence type="predicted"/>
<reference evidence="3 4" key="1">
    <citation type="submission" date="2019-06" db="EMBL/GenBank/DDBJ databases">
        <title>Draft genome of Aliikangiella marina GYP-15.</title>
        <authorList>
            <person name="Wang G."/>
        </authorList>
    </citation>
    <scope>NUCLEOTIDE SEQUENCE [LARGE SCALE GENOMIC DNA]</scope>
    <source>
        <strain evidence="3 4">GYP-15</strain>
    </source>
</reference>
<feature type="chain" id="PRO_5021757081" description="FecR protein domain-containing protein" evidence="2">
    <location>
        <begin position="25"/>
        <end position="134"/>
    </location>
</feature>
<feature type="region of interest" description="Disordered" evidence="1">
    <location>
        <begin position="114"/>
        <end position="134"/>
    </location>
</feature>
<dbReference type="RefSeq" id="WP_142941748.1">
    <property type="nucleotide sequence ID" value="NZ_VIKR01000002.1"/>
</dbReference>
<feature type="compositionally biased region" description="Basic and acidic residues" evidence="1">
    <location>
        <begin position="116"/>
        <end position="134"/>
    </location>
</feature>
<evidence type="ECO:0000313" key="3">
    <source>
        <dbReference type="EMBL" id="TQV75131.1"/>
    </source>
</evidence>
<sequence>MMKSMLVVILTAVALCLVSNDASAAAYIKIGDIKGESMRAGSGHDKWIDIESYQFSNGVLVIKHKNGKKVRLKEGMYRFKDGKQYLVKAGKAKLVAKGKRSIIRAKTKSVTVNKPGVERENIGVKQKKGQDDNE</sequence>
<dbReference type="Gene3D" id="2.30.110.20">
    <property type="entry name" value="Hcp1-like"/>
    <property type="match status" value="1"/>
</dbReference>
<dbReference type="AlphaFoldDB" id="A0A545TD69"/>
<gene>
    <name evidence="3" type="ORF">FLL45_09340</name>
</gene>
<keyword evidence="4" id="KW-1185">Reference proteome</keyword>
<evidence type="ECO:0000313" key="4">
    <source>
        <dbReference type="Proteomes" id="UP000317839"/>
    </source>
</evidence>